<evidence type="ECO:0008006" key="4">
    <source>
        <dbReference type="Google" id="ProtNLM"/>
    </source>
</evidence>
<evidence type="ECO:0000256" key="1">
    <source>
        <dbReference type="SAM" id="MobiDB-lite"/>
    </source>
</evidence>
<accession>A0AAE1QDE0</accession>
<proteinExistence type="predicted"/>
<evidence type="ECO:0000313" key="3">
    <source>
        <dbReference type="Proteomes" id="UP001292094"/>
    </source>
</evidence>
<feature type="region of interest" description="Disordered" evidence="1">
    <location>
        <begin position="226"/>
        <end position="295"/>
    </location>
</feature>
<organism evidence="2 3">
    <name type="scientific">Petrolisthes manimaculis</name>
    <dbReference type="NCBI Taxonomy" id="1843537"/>
    <lineage>
        <taxon>Eukaryota</taxon>
        <taxon>Metazoa</taxon>
        <taxon>Ecdysozoa</taxon>
        <taxon>Arthropoda</taxon>
        <taxon>Crustacea</taxon>
        <taxon>Multicrustacea</taxon>
        <taxon>Malacostraca</taxon>
        <taxon>Eumalacostraca</taxon>
        <taxon>Eucarida</taxon>
        <taxon>Decapoda</taxon>
        <taxon>Pleocyemata</taxon>
        <taxon>Anomura</taxon>
        <taxon>Galatheoidea</taxon>
        <taxon>Porcellanidae</taxon>
        <taxon>Petrolisthes</taxon>
    </lineage>
</organism>
<feature type="region of interest" description="Disordered" evidence="1">
    <location>
        <begin position="346"/>
        <end position="392"/>
    </location>
</feature>
<sequence length="458" mass="50727">MRGKPIKFRPPETPSIQAILLHYPVTLPLRPILRHPRVADAERCNNNLSGTPTRQVLITITGPLPQFLNLGNWGKFYTRPYTKEPIRCHNCQRFGHHRANCYQQERCGICSGYHATTICLKKYKERQATTAKCPNCKMEHHAWHRNCPYRQALIKAGKEKQEAWVTSHKPTPARYQKIIHQAQQTPICTGTNFPILQASTNITNRQATSPQPTQNAQEAANPIAKMSYSQAASRASIPSNIQPIPTPEATQTIAPSQPQDSLSPIQPISENDNTQTQTPESIHNTQPSSSSPQETLTLTKSDLKDILQNFALALAGLMNIPINKEKLIQTCDNTINTTLDASKKQSESCQKMKKKKKSMRVPRATPTSTRVTGKKKTPGQKAKHQTPSQETTEKVLQTHQNKLELQASHLGGLPVVQGVKEMIVPQETPIESEAWVFHGGVSESSSGTSVASGANSIC</sequence>
<evidence type="ECO:0000313" key="2">
    <source>
        <dbReference type="EMBL" id="KAK4324383.1"/>
    </source>
</evidence>
<feature type="compositionally biased region" description="Basic residues" evidence="1">
    <location>
        <begin position="351"/>
        <end position="360"/>
    </location>
</feature>
<reference evidence="2" key="1">
    <citation type="submission" date="2023-11" db="EMBL/GenBank/DDBJ databases">
        <title>Genome assemblies of two species of porcelain crab, Petrolisthes cinctipes and Petrolisthes manimaculis (Anomura: Porcellanidae).</title>
        <authorList>
            <person name="Angst P."/>
        </authorList>
    </citation>
    <scope>NUCLEOTIDE SEQUENCE</scope>
    <source>
        <strain evidence="2">PB745_02</strain>
        <tissue evidence="2">Gill</tissue>
    </source>
</reference>
<feature type="compositionally biased region" description="Basic residues" evidence="1">
    <location>
        <begin position="372"/>
        <end position="384"/>
    </location>
</feature>
<keyword evidence="3" id="KW-1185">Reference proteome</keyword>
<dbReference type="EMBL" id="JAWZYT010000365">
    <property type="protein sequence ID" value="KAK4324383.1"/>
    <property type="molecule type" value="Genomic_DNA"/>
</dbReference>
<gene>
    <name evidence="2" type="ORF">Pmani_004943</name>
</gene>
<dbReference type="Proteomes" id="UP001292094">
    <property type="component" value="Unassembled WGS sequence"/>
</dbReference>
<protein>
    <recommendedName>
        <fullName evidence="4">Gag-like protein</fullName>
    </recommendedName>
</protein>
<name>A0AAE1QDE0_9EUCA</name>
<dbReference type="AlphaFoldDB" id="A0AAE1QDE0"/>
<feature type="compositionally biased region" description="Polar residues" evidence="1">
    <location>
        <begin position="227"/>
        <end position="295"/>
    </location>
</feature>
<comment type="caution">
    <text evidence="2">The sequence shown here is derived from an EMBL/GenBank/DDBJ whole genome shotgun (WGS) entry which is preliminary data.</text>
</comment>